<dbReference type="EMBL" id="IACK01219817">
    <property type="protein sequence ID" value="LAA97481.1"/>
    <property type="molecule type" value="Transcribed_RNA"/>
</dbReference>
<reference evidence="1" key="2">
    <citation type="submission" date="2017-11" db="EMBL/GenBank/DDBJ databases">
        <title>Coralsnake Venomics: Analyses of Venom Gland Transcriptomes and Proteomes of Six Brazilian Taxa.</title>
        <authorList>
            <person name="Aird S.D."/>
            <person name="Jorge da Silva N."/>
            <person name="Qiu L."/>
            <person name="Villar-Briones A."/>
            <person name="Aparecida-Saddi V."/>
            <person name="Campos-Telles M.P."/>
            <person name="Grau M."/>
            <person name="Mikheyev A.S."/>
        </authorList>
    </citation>
    <scope>NUCLEOTIDE SEQUENCE</scope>
    <source>
        <tissue evidence="1">Venom_gland</tissue>
    </source>
</reference>
<sequence length="117" mass="13728">MEILVPTGIVSQRLTELEVGKLPSQLEVLHKPENKKEHTETDKRNKEHTVKYVERHRSIWPKKEEEKRSLEIFQPGNRLGRVWIVEVQDIKHVLRKDKETAEKFNRLLASVLTAGEV</sequence>
<dbReference type="AlphaFoldDB" id="A0A2D4JLU6"/>
<evidence type="ECO:0000313" key="1">
    <source>
        <dbReference type="EMBL" id="LAA97481.1"/>
    </source>
</evidence>
<accession>A0A2D4JLU6</accession>
<name>A0A2D4JLU6_MICLE</name>
<protein>
    <submittedName>
        <fullName evidence="1">Uncharacterized protein</fullName>
    </submittedName>
</protein>
<proteinExistence type="predicted"/>
<reference evidence="1" key="1">
    <citation type="submission" date="2017-07" db="EMBL/GenBank/DDBJ databases">
        <authorList>
            <person name="Mikheyev A."/>
            <person name="Grau M."/>
        </authorList>
    </citation>
    <scope>NUCLEOTIDE SEQUENCE</scope>
    <source>
        <tissue evidence="1">Venom_gland</tissue>
    </source>
</reference>
<organism evidence="1">
    <name type="scientific">Micrurus lemniscatus lemniscatus</name>
    <dbReference type="NCBI Taxonomy" id="129467"/>
    <lineage>
        <taxon>Eukaryota</taxon>
        <taxon>Metazoa</taxon>
        <taxon>Chordata</taxon>
        <taxon>Craniata</taxon>
        <taxon>Vertebrata</taxon>
        <taxon>Euteleostomi</taxon>
        <taxon>Lepidosauria</taxon>
        <taxon>Squamata</taxon>
        <taxon>Bifurcata</taxon>
        <taxon>Unidentata</taxon>
        <taxon>Episquamata</taxon>
        <taxon>Toxicofera</taxon>
        <taxon>Serpentes</taxon>
        <taxon>Colubroidea</taxon>
        <taxon>Elapidae</taxon>
        <taxon>Elapinae</taxon>
        <taxon>Micrurus</taxon>
    </lineage>
</organism>